<name>A0A8V5GBS0_MELUD</name>
<evidence type="ECO:0000313" key="1">
    <source>
        <dbReference type="Ensembl" id="ENSMUNP00000031899.1"/>
    </source>
</evidence>
<organism evidence="1 2">
    <name type="scientific">Melopsittacus undulatus</name>
    <name type="common">Budgerigar</name>
    <name type="synonym">Psittacus undulatus</name>
    <dbReference type="NCBI Taxonomy" id="13146"/>
    <lineage>
        <taxon>Eukaryota</taxon>
        <taxon>Metazoa</taxon>
        <taxon>Chordata</taxon>
        <taxon>Craniata</taxon>
        <taxon>Vertebrata</taxon>
        <taxon>Euteleostomi</taxon>
        <taxon>Archelosauria</taxon>
        <taxon>Archosauria</taxon>
        <taxon>Dinosauria</taxon>
        <taxon>Saurischia</taxon>
        <taxon>Theropoda</taxon>
        <taxon>Coelurosauria</taxon>
        <taxon>Aves</taxon>
        <taxon>Neognathae</taxon>
        <taxon>Neoaves</taxon>
        <taxon>Telluraves</taxon>
        <taxon>Australaves</taxon>
        <taxon>Psittaciformes</taxon>
        <taxon>Psittaculidae</taxon>
        <taxon>Melopsittacus</taxon>
    </lineage>
</organism>
<sequence length="111" mass="12022">SCCAGLMKGWLRTSCPLPSAVNWACFVSPGKGKGPNGHLMLQADPQQTAHGMCEPGEGAPLNSLNVPAASIYVFTHTYIYVYTHTLGFTYIIGNGKQHGHVLPYTITWQRS</sequence>
<reference evidence="1" key="3">
    <citation type="submission" date="2025-09" db="UniProtKB">
        <authorList>
            <consortium name="Ensembl"/>
        </authorList>
    </citation>
    <scope>IDENTIFICATION</scope>
</reference>
<dbReference type="AlphaFoldDB" id="A0A8V5GBS0"/>
<dbReference type="Ensembl" id="ENSMUNT00000029328.1">
    <property type="protein sequence ID" value="ENSMUNP00000031899.1"/>
    <property type="gene ID" value="ENSMUNG00000019005.1"/>
</dbReference>
<evidence type="ECO:0000313" key="2">
    <source>
        <dbReference type="Proteomes" id="UP000694405"/>
    </source>
</evidence>
<keyword evidence="2" id="KW-1185">Reference proteome</keyword>
<proteinExistence type="predicted"/>
<protein>
    <submittedName>
        <fullName evidence="1">Uncharacterized protein</fullName>
    </submittedName>
</protein>
<accession>A0A8V5GBS0</accession>
<reference evidence="1" key="1">
    <citation type="submission" date="2020-03" db="EMBL/GenBank/DDBJ databases">
        <title>Melopsittacus undulatus (budgerigar) genome, bMelUnd1, maternal haplotype with Z.</title>
        <authorList>
            <person name="Gedman G."/>
            <person name="Mountcastle J."/>
            <person name="Haase B."/>
            <person name="Formenti G."/>
            <person name="Wright T."/>
            <person name="Apodaca J."/>
            <person name="Pelan S."/>
            <person name="Chow W."/>
            <person name="Rhie A."/>
            <person name="Howe K."/>
            <person name="Fedrigo O."/>
            <person name="Jarvis E.D."/>
        </authorList>
    </citation>
    <scope>NUCLEOTIDE SEQUENCE [LARGE SCALE GENOMIC DNA]</scope>
</reference>
<reference evidence="1" key="2">
    <citation type="submission" date="2025-08" db="UniProtKB">
        <authorList>
            <consortium name="Ensembl"/>
        </authorList>
    </citation>
    <scope>IDENTIFICATION</scope>
</reference>
<dbReference type="Proteomes" id="UP000694405">
    <property type="component" value="Chromosome 8"/>
</dbReference>